<gene>
    <name evidence="1" type="ORF">PHYPA_017229</name>
</gene>
<dbReference type="AlphaFoldDB" id="A0A2K1JLH5"/>
<dbReference type="Gramene" id="Pp3c13_11458V3.1">
    <property type="protein sequence ID" value="PAC:32932291.CDS.1"/>
    <property type="gene ID" value="Pp3c13_11458"/>
</dbReference>
<dbReference type="EMBL" id="ABEU02000013">
    <property type="protein sequence ID" value="PNR42400.1"/>
    <property type="molecule type" value="Genomic_DNA"/>
</dbReference>
<reference evidence="1 3" key="1">
    <citation type="journal article" date="2008" name="Science">
        <title>The Physcomitrella genome reveals evolutionary insights into the conquest of land by plants.</title>
        <authorList>
            <person name="Rensing S."/>
            <person name="Lang D."/>
            <person name="Zimmer A."/>
            <person name="Terry A."/>
            <person name="Salamov A."/>
            <person name="Shapiro H."/>
            <person name="Nishiyama T."/>
            <person name="Perroud P.-F."/>
            <person name="Lindquist E."/>
            <person name="Kamisugi Y."/>
            <person name="Tanahashi T."/>
            <person name="Sakakibara K."/>
            <person name="Fujita T."/>
            <person name="Oishi K."/>
            <person name="Shin-I T."/>
            <person name="Kuroki Y."/>
            <person name="Toyoda A."/>
            <person name="Suzuki Y."/>
            <person name="Hashimoto A."/>
            <person name="Yamaguchi K."/>
            <person name="Sugano A."/>
            <person name="Kohara Y."/>
            <person name="Fujiyama A."/>
            <person name="Anterola A."/>
            <person name="Aoki S."/>
            <person name="Ashton N."/>
            <person name="Barbazuk W.B."/>
            <person name="Barker E."/>
            <person name="Bennetzen J."/>
            <person name="Bezanilla M."/>
            <person name="Blankenship R."/>
            <person name="Cho S.H."/>
            <person name="Dutcher S."/>
            <person name="Estelle M."/>
            <person name="Fawcett J.A."/>
            <person name="Gundlach H."/>
            <person name="Hanada K."/>
            <person name="Heyl A."/>
            <person name="Hicks K.A."/>
            <person name="Hugh J."/>
            <person name="Lohr M."/>
            <person name="Mayer K."/>
            <person name="Melkozernov A."/>
            <person name="Murata T."/>
            <person name="Nelson D."/>
            <person name="Pils B."/>
            <person name="Prigge M."/>
            <person name="Reiss B."/>
            <person name="Renner T."/>
            <person name="Rombauts S."/>
            <person name="Rushton P."/>
            <person name="Sanderfoot A."/>
            <person name="Schween G."/>
            <person name="Shiu S.-H."/>
            <person name="Stueber K."/>
            <person name="Theodoulou F.L."/>
            <person name="Tu H."/>
            <person name="Van de Peer Y."/>
            <person name="Verrier P.J."/>
            <person name="Waters E."/>
            <person name="Wood A."/>
            <person name="Yang L."/>
            <person name="Cove D."/>
            <person name="Cuming A."/>
            <person name="Hasebe M."/>
            <person name="Lucas S."/>
            <person name="Mishler D.B."/>
            <person name="Reski R."/>
            <person name="Grigoriev I."/>
            <person name="Quatrano R.S."/>
            <person name="Boore J.L."/>
        </authorList>
    </citation>
    <scope>NUCLEOTIDE SEQUENCE [LARGE SCALE GENOMIC DNA]</scope>
    <source>
        <strain evidence="2 3">cv. Gransden 2004</strain>
    </source>
</reference>
<accession>A0A2K1JLH5</accession>
<keyword evidence="3" id="KW-1185">Reference proteome</keyword>
<dbReference type="Proteomes" id="UP000006727">
    <property type="component" value="Chromosome 13"/>
</dbReference>
<reference evidence="2" key="3">
    <citation type="submission" date="2020-12" db="UniProtKB">
        <authorList>
            <consortium name="EnsemblPlants"/>
        </authorList>
    </citation>
    <scope>IDENTIFICATION</scope>
</reference>
<dbReference type="InParanoid" id="A0A2K1JLH5"/>
<protein>
    <submittedName>
        <fullName evidence="1 2">Uncharacterized protein</fullName>
    </submittedName>
</protein>
<reference evidence="1 3" key="2">
    <citation type="journal article" date="2018" name="Plant J.">
        <title>The Physcomitrella patens chromosome-scale assembly reveals moss genome structure and evolution.</title>
        <authorList>
            <person name="Lang D."/>
            <person name="Ullrich K.K."/>
            <person name="Murat F."/>
            <person name="Fuchs J."/>
            <person name="Jenkins J."/>
            <person name="Haas F.B."/>
            <person name="Piednoel M."/>
            <person name="Gundlach H."/>
            <person name="Van Bel M."/>
            <person name="Meyberg R."/>
            <person name="Vives C."/>
            <person name="Morata J."/>
            <person name="Symeonidi A."/>
            <person name="Hiss M."/>
            <person name="Muchero W."/>
            <person name="Kamisugi Y."/>
            <person name="Saleh O."/>
            <person name="Blanc G."/>
            <person name="Decker E.L."/>
            <person name="van Gessel N."/>
            <person name="Grimwood J."/>
            <person name="Hayes R.D."/>
            <person name="Graham S.W."/>
            <person name="Gunter L.E."/>
            <person name="McDaniel S.F."/>
            <person name="Hoernstein S.N.W."/>
            <person name="Larsson A."/>
            <person name="Li F.W."/>
            <person name="Perroud P.F."/>
            <person name="Phillips J."/>
            <person name="Ranjan P."/>
            <person name="Rokshar D.S."/>
            <person name="Rothfels C.J."/>
            <person name="Schneider L."/>
            <person name="Shu S."/>
            <person name="Stevenson D.W."/>
            <person name="Thummler F."/>
            <person name="Tillich M."/>
            <person name="Villarreal Aguilar J.C."/>
            <person name="Widiez T."/>
            <person name="Wong G.K."/>
            <person name="Wymore A."/>
            <person name="Zhang Y."/>
            <person name="Zimmer A.D."/>
            <person name="Quatrano R.S."/>
            <person name="Mayer K.F.X."/>
            <person name="Goodstein D."/>
            <person name="Casacuberta J.M."/>
            <person name="Vandepoele K."/>
            <person name="Reski R."/>
            <person name="Cuming A.C."/>
            <person name="Tuskan G.A."/>
            <person name="Maumus F."/>
            <person name="Salse J."/>
            <person name="Schmutz J."/>
            <person name="Rensing S.A."/>
        </authorList>
    </citation>
    <scope>NUCLEOTIDE SEQUENCE [LARGE SCALE GENOMIC DNA]</scope>
    <source>
        <strain evidence="2 3">cv. Gransden 2004</strain>
    </source>
</reference>
<name>A0A2K1JLH5_PHYPA</name>
<evidence type="ECO:0000313" key="1">
    <source>
        <dbReference type="EMBL" id="PNR42400.1"/>
    </source>
</evidence>
<organism evidence="1">
    <name type="scientific">Physcomitrium patens</name>
    <name type="common">Spreading-leaved earth moss</name>
    <name type="synonym">Physcomitrella patens</name>
    <dbReference type="NCBI Taxonomy" id="3218"/>
    <lineage>
        <taxon>Eukaryota</taxon>
        <taxon>Viridiplantae</taxon>
        <taxon>Streptophyta</taxon>
        <taxon>Embryophyta</taxon>
        <taxon>Bryophyta</taxon>
        <taxon>Bryophytina</taxon>
        <taxon>Bryopsida</taxon>
        <taxon>Funariidae</taxon>
        <taxon>Funariales</taxon>
        <taxon>Funariaceae</taxon>
        <taxon>Physcomitrium</taxon>
    </lineage>
</organism>
<sequence length="50" mass="5648">MRAPLKDWVQSPGYALLLTPNDDEEEVRTQVRRARAAAALRRKSRIGGDI</sequence>
<proteinExistence type="predicted"/>
<evidence type="ECO:0000313" key="3">
    <source>
        <dbReference type="Proteomes" id="UP000006727"/>
    </source>
</evidence>
<dbReference type="EnsemblPlants" id="Pp3c13_11458V3.1">
    <property type="protein sequence ID" value="PAC:32932291.CDS.1"/>
    <property type="gene ID" value="Pp3c13_11458"/>
</dbReference>
<evidence type="ECO:0000313" key="2">
    <source>
        <dbReference type="EnsemblPlants" id="PAC:32932291.CDS.1"/>
    </source>
</evidence>